<dbReference type="PANTHER" id="PTHR43775:SF51">
    <property type="entry name" value="INACTIVE PHENOLPHTHIOCEROL SYNTHESIS POLYKETIDE SYNTHASE TYPE I PKS1-RELATED"/>
    <property type="match status" value="1"/>
</dbReference>
<dbReference type="AlphaFoldDB" id="A0A0F9BAR8"/>
<dbReference type="InterPro" id="IPR036291">
    <property type="entry name" value="NAD(P)-bd_dom_sf"/>
</dbReference>
<dbReference type="InterPro" id="IPR013968">
    <property type="entry name" value="PKS_KR"/>
</dbReference>
<comment type="caution">
    <text evidence="3">The sequence shown here is derived from an EMBL/GenBank/DDBJ whole genome shotgun (WGS) entry which is preliminary data.</text>
</comment>
<feature type="non-terminal residue" evidence="3">
    <location>
        <position position="1"/>
    </location>
</feature>
<dbReference type="GO" id="GO:0006633">
    <property type="term" value="P:fatty acid biosynthetic process"/>
    <property type="evidence" value="ECO:0007669"/>
    <property type="project" value="TreeGrafter"/>
</dbReference>
<protein>
    <recommendedName>
        <fullName evidence="2">Ketoreductase domain-containing protein</fullName>
    </recommendedName>
</protein>
<evidence type="ECO:0000259" key="2">
    <source>
        <dbReference type="SMART" id="SM00822"/>
    </source>
</evidence>
<keyword evidence="1" id="KW-0808">Transferase</keyword>
<evidence type="ECO:0000256" key="1">
    <source>
        <dbReference type="ARBA" id="ARBA00022679"/>
    </source>
</evidence>
<evidence type="ECO:0000313" key="3">
    <source>
        <dbReference type="EMBL" id="KKK87789.1"/>
    </source>
</evidence>
<dbReference type="SUPFAM" id="SSF51735">
    <property type="entry name" value="NAD(P)-binding Rossmann-fold domains"/>
    <property type="match status" value="2"/>
</dbReference>
<dbReference type="GO" id="GO:0004312">
    <property type="term" value="F:fatty acid synthase activity"/>
    <property type="evidence" value="ECO:0007669"/>
    <property type="project" value="TreeGrafter"/>
</dbReference>
<dbReference type="PANTHER" id="PTHR43775">
    <property type="entry name" value="FATTY ACID SYNTHASE"/>
    <property type="match status" value="1"/>
</dbReference>
<name>A0A0F9BAR8_9ZZZZ</name>
<dbReference type="Pfam" id="PF08659">
    <property type="entry name" value="KR"/>
    <property type="match status" value="1"/>
</dbReference>
<feature type="domain" description="Ketoreductase" evidence="2">
    <location>
        <begin position="248"/>
        <end position="422"/>
    </location>
</feature>
<dbReference type="Pfam" id="PF22953">
    <property type="entry name" value="SpnB_Rossmann"/>
    <property type="match status" value="1"/>
</dbReference>
<dbReference type="Gene3D" id="3.40.50.720">
    <property type="entry name" value="NAD(P)-binding Rossmann-like Domain"/>
    <property type="match status" value="1"/>
</dbReference>
<dbReference type="CDD" id="cd08956">
    <property type="entry name" value="KR_3_FAS_SDR_x"/>
    <property type="match status" value="1"/>
</dbReference>
<accession>A0A0F9BAR8</accession>
<organism evidence="3">
    <name type="scientific">marine sediment metagenome</name>
    <dbReference type="NCBI Taxonomy" id="412755"/>
    <lineage>
        <taxon>unclassified sequences</taxon>
        <taxon>metagenomes</taxon>
        <taxon>ecological metagenomes</taxon>
    </lineage>
</organism>
<dbReference type="SMART" id="SM00822">
    <property type="entry name" value="PKS_KR"/>
    <property type="match status" value="1"/>
</dbReference>
<sequence>GQDAISLTAADDSGSPVAAIESLVTRPVSTEQLGAARSAYHDSLFRLDWTEVPAEPATTPQISEGQWAVVGSDELGLSDAQLHADLEALSAAIEEGAVVPDTVLVNYAADPDSDSDLATAAHKASHKTLALLQAWLADERFTTSRLVLITQGAVATGPEEDIDDLAASTVWGLVRSAETEHPDRFVLVDIDSEESSRDALSAALCLDEPQMALRAGSVSVPRLGRVGPTTADDDGAVDEEVPSFDTQGTVLITGGTGVLGALVARHLVEGHGVASLVLVSRRGSEAEGAPELEAELTELGAEVTIAACDVTDRDETAELIKSIPKKHPLTAVVHTAGVLDDGVIDSLTPERLDTVLAPKVDAALNLHELTREMGLSAFVVFSSMASVFGSPGQGNYAAANAFLDALASHRRSQGLAATSLAWG</sequence>
<dbReference type="EMBL" id="LAZR01050245">
    <property type="protein sequence ID" value="KKK87789.1"/>
    <property type="molecule type" value="Genomic_DNA"/>
</dbReference>
<reference evidence="3" key="1">
    <citation type="journal article" date="2015" name="Nature">
        <title>Complex archaea that bridge the gap between prokaryotes and eukaryotes.</title>
        <authorList>
            <person name="Spang A."/>
            <person name="Saw J.H."/>
            <person name="Jorgensen S.L."/>
            <person name="Zaremba-Niedzwiedzka K."/>
            <person name="Martijn J."/>
            <person name="Lind A.E."/>
            <person name="van Eijk R."/>
            <person name="Schleper C."/>
            <person name="Guy L."/>
            <person name="Ettema T.J."/>
        </authorList>
    </citation>
    <scope>NUCLEOTIDE SEQUENCE</scope>
</reference>
<dbReference type="InterPro" id="IPR050091">
    <property type="entry name" value="PKS_NRPS_Biosynth_Enz"/>
</dbReference>
<dbReference type="InterPro" id="IPR057326">
    <property type="entry name" value="KR_dom"/>
</dbReference>
<gene>
    <name evidence="3" type="ORF">LCGC14_2749730</name>
</gene>
<dbReference type="InterPro" id="IPR055123">
    <property type="entry name" value="SpnB-like_Rossmann"/>
</dbReference>
<proteinExistence type="predicted"/>
<feature type="non-terminal residue" evidence="3">
    <location>
        <position position="423"/>
    </location>
</feature>